<evidence type="ECO:0000256" key="3">
    <source>
        <dbReference type="ARBA" id="ARBA00022679"/>
    </source>
</evidence>
<evidence type="ECO:0000256" key="1">
    <source>
        <dbReference type="ARBA" id="ARBA00012513"/>
    </source>
</evidence>
<comment type="catalytic activity">
    <reaction evidence="8">
        <text>L-seryl-[protein] + ATP = O-phospho-L-seryl-[protein] + ADP + H(+)</text>
        <dbReference type="Rhea" id="RHEA:17989"/>
        <dbReference type="Rhea" id="RHEA-COMP:9863"/>
        <dbReference type="Rhea" id="RHEA-COMP:11604"/>
        <dbReference type="ChEBI" id="CHEBI:15378"/>
        <dbReference type="ChEBI" id="CHEBI:29999"/>
        <dbReference type="ChEBI" id="CHEBI:30616"/>
        <dbReference type="ChEBI" id="CHEBI:83421"/>
        <dbReference type="ChEBI" id="CHEBI:456216"/>
        <dbReference type="EC" id="2.7.11.1"/>
    </reaction>
</comment>
<comment type="caution">
    <text evidence="9">The sequence shown here is derived from an EMBL/GenBank/DDBJ whole genome shotgun (WGS) entry which is preliminary data.</text>
</comment>
<dbReference type="InterPro" id="IPR051334">
    <property type="entry name" value="SRPK"/>
</dbReference>
<gene>
    <name evidence="9" type="ORF">E4U13_003758</name>
</gene>
<keyword evidence="2" id="KW-0723">Serine/threonine-protein kinase</keyword>
<name>A0A9P7TS57_9HYPO</name>
<dbReference type="InterPro" id="IPR011009">
    <property type="entry name" value="Kinase-like_dom_sf"/>
</dbReference>
<dbReference type="PANTHER" id="PTHR47634:SF9">
    <property type="entry name" value="PROTEIN KINASE DOMAIN-CONTAINING PROTEIN-RELATED"/>
    <property type="match status" value="1"/>
</dbReference>
<keyword evidence="3" id="KW-0808">Transferase</keyword>
<evidence type="ECO:0000313" key="10">
    <source>
        <dbReference type="Proteomes" id="UP000732380"/>
    </source>
</evidence>
<evidence type="ECO:0000256" key="2">
    <source>
        <dbReference type="ARBA" id="ARBA00022527"/>
    </source>
</evidence>
<protein>
    <recommendedName>
        <fullName evidence="1">non-specific serine/threonine protein kinase</fullName>
        <ecNumber evidence="1">2.7.11.1</ecNumber>
    </recommendedName>
</protein>
<dbReference type="SUPFAM" id="SSF56112">
    <property type="entry name" value="Protein kinase-like (PK-like)"/>
    <property type="match status" value="1"/>
</dbReference>
<dbReference type="GO" id="GO:0004674">
    <property type="term" value="F:protein serine/threonine kinase activity"/>
    <property type="evidence" value="ECO:0007669"/>
    <property type="project" value="UniProtKB-KW"/>
</dbReference>
<reference evidence="9 10" key="1">
    <citation type="journal article" date="2020" name="bioRxiv">
        <title>Whole genome comparisons of ergot fungi reveals the divergence and evolution of species within the genus Claviceps are the result of varying mechanisms driving genome evolution and host range expansion.</title>
        <authorList>
            <person name="Wyka S.A."/>
            <person name="Mondo S.J."/>
            <person name="Liu M."/>
            <person name="Dettman J."/>
            <person name="Nalam V."/>
            <person name="Broders K.D."/>
        </authorList>
    </citation>
    <scope>NUCLEOTIDE SEQUENCE [LARGE SCALE GENOMIC DNA]</scope>
    <source>
        <strain evidence="9 10">LM576</strain>
    </source>
</reference>
<evidence type="ECO:0000256" key="6">
    <source>
        <dbReference type="ARBA" id="ARBA00022840"/>
    </source>
</evidence>
<dbReference type="Proteomes" id="UP000732380">
    <property type="component" value="Unassembled WGS sequence"/>
</dbReference>
<dbReference type="GO" id="GO:0005634">
    <property type="term" value="C:nucleus"/>
    <property type="evidence" value="ECO:0007669"/>
    <property type="project" value="TreeGrafter"/>
</dbReference>
<evidence type="ECO:0000256" key="8">
    <source>
        <dbReference type="ARBA" id="ARBA00048679"/>
    </source>
</evidence>
<organism evidence="9 10">
    <name type="scientific">Claviceps humidiphila</name>
    <dbReference type="NCBI Taxonomy" id="1294629"/>
    <lineage>
        <taxon>Eukaryota</taxon>
        <taxon>Fungi</taxon>
        <taxon>Dikarya</taxon>
        <taxon>Ascomycota</taxon>
        <taxon>Pezizomycotina</taxon>
        <taxon>Sordariomycetes</taxon>
        <taxon>Hypocreomycetidae</taxon>
        <taxon>Hypocreales</taxon>
        <taxon>Clavicipitaceae</taxon>
        <taxon>Claviceps</taxon>
    </lineage>
</organism>
<evidence type="ECO:0000256" key="4">
    <source>
        <dbReference type="ARBA" id="ARBA00022741"/>
    </source>
</evidence>
<sequence length="119" mass="14235">MLTRDPSYEGLKYIRAPLYTFELQGENETHSCLVFEPMRETIYKLQRDLPGEKLPLPLFKAYMYMLLKSLDYLHTECRLIHTAYRQLDIKADNIMLSPMMDSDIEVRTVRRFLQVERRA</sequence>
<keyword evidence="4" id="KW-0547">Nucleotide-binding</keyword>
<comment type="catalytic activity">
    <reaction evidence="7">
        <text>L-threonyl-[protein] + ATP = O-phospho-L-threonyl-[protein] + ADP + H(+)</text>
        <dbReference type="Rhea" id="RHEA:46608"/>
        <dbReference type="Rhea" id="RHEA-COMP:11060"/>
        <dbReference type="Rhea" id="RHEA-COMP:11605"/>
        <dbReference type="ChEBI" id="CHEBI:15378"/>
        <dbReference type="ChEBI" id="CHEBI:30013"/>
        <dbReference type="ChEBI" id="CHEBI:30616"/>
        <dbReference type="ChEBI" id="CHEBI:61977"/>
        <dbReference type="ChEBI" id="CHEBI:456216"/>
        <dbReference type="EC" id="2.7.11.1"/>
    </reaction>
</comment>
<keyword evidence="6" id="KW-0067">ATP-binding</keyword>
<dbReference type="GO" id="GO:0005524">
    <property type="term" value="F:ATP binding"/>
    <property type="evidence" value="ECO:0007669"/>
    <property type="project" value="UniProtKB-KW"/>
</dbReference>
<dbReference type="PANTHER" id="PTHR47634">
    <property type="entry name" value="PROTEIN KINASE DOMAIN-CONTAINING PROTEIN-RELATED"/>
    <property type="match status" value="1"/>
</dbReference>
<dbReference type="Gene3D" id="3.30.200.20">
    <property type="entry name" value="Phosphorylase Kinase, domain 1"/>
    <property type="match status" value="1"/>
</dbReference>
<keyword evidence="5" id="KW-0418">Kinase</keyword>
<dbReference type="EMBL" id="SRQM01000294">
    <property type="protein sequence ID" value="KAG6113527.1"/>
    <property type="molecule type" value="Genomic_DNA"/>
</dbReference>
<dbReference type="GO" id="GO:0000245">
    <property type="term" value="P:spliceosomal complex assembly"/>
    <property type="evidence" value="ECO:0007669"/>
    <property type="project" value="TreeGrafter"/>
</dbReference>
<proteinExistence type="predicted"/>
<dbReference type="EC" id="2.7.11.1" evidence="1"/>
<dbReference type="Gene3D" id="1.10.510.10">
    <property type="entry name" value="Transferase(Phosphotransferase) domain 1"/>
    <property type="match status" value="1"/>
</dbReference>
<dbReference type="AlphaFoldDB" id="A0A9P7TS57"/>
<accession>A0A9P7TS57</accession>
<keyword evidence="10" id="KW-1185">Reference proteome</keyword>
<evidence type="ECO:0000256" key="5">
    <source>
        <dbReference type="ARBA" id="ARBA00022777"/>
    </source>
</evidence>
<dbReference type="GO" id="GO:0050684">
    <property type="term" value="P:regulation of mRNA processing"/>
    <property type="evidence" value="ECO:0007669"/>
    <property type="project" value="TreeGrafter"/>
</dbReference>
<dbReference type="GO" id="GO:0005737">
    <property type="term" value="C:cytoplasm"/>
    <property type="evidence" value="ECO:0007669"/>
    <property type="project" value="TreeGrafter"/>
</dbReference>
<evidence type="ECO:0000256" key="7">
    <source>
        <dbReference type="ARBA" id="ARBA00047899"/>
    </source>
</evidence>
<evidence type="ECO:0000313" key="9">
    <source>
        <dbReference type="EMBL" id="KAG6113527.1"/>
    </source>
</evidence>